<name>A0AAJ0GIL1_9PEZI</name>
<feature type="compositionally biased region" description="Low complexity" evidence="2">
    <location>
        <begin position="641"/>
        <end position="667"/>
    </location>
</feature>
<reference evidence="3" key="1">
    <citation type="submission" date="2023-04" db="EMBL/GenBank/DDBJ databases">
        <title>Black Yeasts Isolated from many extreme environments.</title>
        <authorList>
            <person name="Coleine C."/>
            <person name="Stajich J.E."/>
            <person name="Selbmann L."/>
        </authorList>
    </citation>
    <scope>NUCLEOTIDE SEQUENCE</scope>
    <source>
        <strain evidence="3">CCFEE 5312</strain>
    </source>
</reference>
<feature type="region of interest" description="Disordered" evidence="2">
    <location>
        <begin position="708"/>
        <end position="785"/>
    </location>
</feature>
<dbReference type="AlphaFoldDB" id="A0AAJ0GIL1"/>
<feature type="region of interest" description="Disordered" evidence="2">
    <location>
        <begin position="463"/>
        <end position="540"/>
    </location>
</feature>
<evidence type="ECO:0000313" key="4">
    <source>
        <dbReference type="Proteomes" id="UP001271007"/>
    </source>
</evidence>
<evidence type="ECO:0000256" key="2">
    <source>
        <dbReference type="SAM" id="MobiDB-lite"/>
    </source>
</evidence>
<feature type="coiled-coil region" evidence="1">
    <location>
        <begin position="540"/>
        <end position="594"/>
    </location>
</feature>
<feature type="compositionally biased region" description="Polar residues" evidence="2">
    <location>
        <begin position="607"/>
        <end position="638"/>
    </location>
</feature>
<keyword evidence="4" id="KW-1185">Reference proteome</keyword>
<feature type="compositionally biased region" description="Polar residues" evidence="2">
    <location>
        <begin position="470"/>
        <end position="500"/>
    </location>
</feature>
<sequence>MTKKQFDDLSEEIKGMVVERVLRPTDLINVCLVNKQLHALSVKPLYRTVQLDLGSSRDSRLPALLSPNNIGLKHIRALWLYLAGTRHSCGGPQQAQVMCRMLLELLPEDIMEEFRCDVPELQEFDWCPWSALNAENVLLLYKKQRKLKWLEAMDLDRDILPDLQKDERLQRSMFASARKLALYPENRTTLQLGEFLVTNLKGALEDLIVHCNFSFPEDDDDHSPTRSDISSRELSDTANAPGLLMSTLFSSFKPFEECEPFQNLTKLEMHQVGLRFCADTWCKFIDFHKLKELRVLFCPAADTLLGQLSKATHLPTHLKVLKLHHRDNDEEEALTALNGLLCLVNGLEELEIDLGNAKSLPSADYIVYQKATLESLYVHCVRGVSETSRATSSPDRSDELIYASVDFEKICKACSIVPCAEAEQARQYCQPETIQEVATTTAGCCGTCALNNAPGLRGGVQKDAAGVAEPQQQDTVPQNRQQSAQHAGSHNIHQQQGQAHRSQHVPKSEVTGTASTVASSTVASPVTGLTTGSQYSENPARKLQQDAELYEAQTQAALQASHHYHQQHENVLVRRALERSLRDVEKENQESLHKAKLESFKSLAEELSQQHGRTAGSSQRSGTDTVLSAETGRSTTTPRRAVPSTRVATSTAAPTSSSSNVSSSIPGSSILHVDLASGSRGVRSGASTLQPSPAATQAYEQTYAMPQATIPTPPQAGYDWTRPPEQCRSPSPTITINRAWSQQGQEDQRRRDMYEARQASCEGTASTISTDQQSKTSRSSRRTKK</sequence>
<accession>A0AAJ0GIL1</accession>
<dbReference type="EMBL" id="JAWDJX010000002">
    <property type="protein sequence ID" value="KAK3058273.1"/>
    <property type="molecule type" value="Genomic_DNA"/>
</dbReference>
<organism evidence="3 4">
    <name type="scientific">Extremus antarcticus</name>
    <dbReference type="NCBI Taxonomy" id="702011"/>
    <lineage>
        <taxon>Eukaryota</taxon>
        <taxon>Fungi</taxon>
        <taxon>Dikarya</taxon>
        <taxon>Ascomycota</taxon>
        <taxon>Pezizomycotina</taxon>
        <taxon>Dothideomycetes</taxon>
        <taxon>Dothideomycetidae</taxon>
        <taxon>Mycosphaerellales</taxon>
        <taxon>Extremaceae</taxon>
        <taxon>Extremus</taxon>
    </lineage>
</organism>
<evidence type="ECO:0000256" key="1">
    <source>
        <dbReference type="SAM" id="Coils"/>
    </source>
</evidence>
<evidence type="ECO:0008006" key="5">
    <source>
        <dbReference type="Google" id="ProtNLM"/>
    </source>
</evidence>
<feature type="compositionally biased region" description="Basic and acidic residues" evidence="2">
    <location>
        <begin position="746"/>
        <end position="755"/>
    </location>
</feature>
<comment type="caution">
    <text evidence="3">The sequence shown here is derived from an EMBL/GenBank/DDBJ whole genome shotgun (WGS) entry which is preliminary data.</text>
</comment>
<feature type="region of interest" description="Disordered" evidence="2">
    <location>
        <begin position="605"/>
        <end position="667"/>
    </location>
</feature>
<gene>
    <name evidence="3" type="ORF">LTR09_001351</name>
</gene>
<feature type="compositionally biased region" description="Low complexity" evidence="2">
    <location>
        <begin position="508"/>
        <end position="527"/>
    </location>
</feature>
<proteinExistence type="predicted"/>
<protein>
    <recommendedName>
        <fullName evidence="5">F-box domain-containing protein</fullName>
    </recommendedName>
</protein>
<feature type="compositionally biased region" description="Polar residues" evidence="2">
    <location>
        <begin position="728"/>
        <end position="745"/>
    </location>
</feature>
<keyword evidence="1" id="KW-0175">Coiled coil</keyword>
<dbReference type="Proteomes" id="UP001271007">
    <property type="component" value="Unassembled WGS sequence"/>
</dbReference>
<feature type="compositionally biased region" description="Polar residues" evidence="2">
    <location>
        <begin position="528"/>
        <end position="537"/>
    </location>
</feature>
<evidence type="ECO:0000313" key="3">
    <source>
        <dbReference type="EMBL" id="KAK3058273.1"/>
    </source>
</evidence>